<dbReference type="RefSeq" id="WP_195813026.1">
    <property type="nucleotide sequence ID" value="NZ_JADOBI010000002.1"/>
</dbReference>
<evidence type="ECO:0000256" key="5">
    <source>
        <dbReference type="RuleBase" id="RU362076"/>
    </source>
</evidence>
<evidence type="ECO:0000259" key="7">
    <source>
        <dbReference type="Pfam" id="PF13861"/>
    </source>
</evidence>
<evidence type="ECO:0000256" key="2">
    <source>
        <dbReference type="ARBA" id="ARBA00016013"/>
    </source>
</evidence>
<comment type="similarity">
    <text evidence="1 5">Belongs to the FlgD family.</text>
</comment>
<dbReference type="InterPro" id="IPR025963">
    <property type="entry name" value="FLgD_Tudor"/>
</dbReference>
<name>A0ABS0E083_9GAMM</name>
<dbReference type="NCBIfam" id="NF007198">
    <property type="entry name" value="PRK09619.1"/>
    <property type="match status" value="1"/>
</dbReference>
<dbReference type="Pfam" id="PF03963">
    <property type="entry name" value="FlgD"/>
    <property type="match status" value="1"/>
</dbReference>
<gene>
    <name evidence="8" type="primary">flgD</name>
    <name evidence="8" type="ORF">IV433_03475</name>
</gene>
<keyword evidence="8" id="KW-0966">Cell projection</keyword>
<protein>
    <recommendedName>
        <fullName evidence="2 5">Basal-body rod modification protein FlgD</fullName>
    </recommendedName>
</protein>
<dbReference type="Gene3D" id="2.60.40.4070">
    <property type="match status" value="1"/>
</dbReference>
<dbReference type="Pfam" id="PF13860">
    <property type="entry name" value="FlgD_ig"/>
    <property type="match status" value="1"/>
</dbReference>
<proteinExistence type="inferred from homology"/>
<dbReference type="Gene3D" id="2.30.30.910">
    <property type="match status" value="1"/>
</dbReference>
<keyword evidence="8" id="KW-0282">Flagellum</keyword>
<dbReference type="EMBL" id="JADOBI010000002">
    <property type="protein sequence ID" value="MBF7978466.1"/>
    <property type="molecule type" value="Genomic_DNA"/>
</dbReference>
<evidence type="ECO:0000256" key="4">
    <source>
        <dbReference type="ARBA" id="ARBA00024746"/>
    </source>
</evidence>
<sequence>MSVSGIQSNASTYNNDNVSANSSAGDMSSLFLTLLVAQIQNQDPLNPTDGTEYVSQLAQMSQVQSMENMSALMNQNATLIDNIQVLTTAGLVGQTVMVQSDSIEMGEQAIDGRLTLGHAATNVTVTVKDSAGVEKTIDLGAQDAGQVDFTIDPEELGLEPGKYTLSVVTDTGEQTVPIEIAGTVNNVRIPLEGGAALLNIPGLGEVPYYKVSQFGGKPSASATA</sequence>
<feature type="domain" description="FlgD Tudor-like" evidence="7">
    <location>
        <begin position="84"/>
        <end position="211"/>
    </location>
</feature>
<comment type="function">
    <text evidence="4 5">Required for flagellar hook formation. May act as a scaffolding protein.</text>
</comment>
<dbReference type="InterPro" id="IPR025965">
    <property type="entry name" value="FlgD/Vpr_Ig-like"/>
</dbReference>
<evidence type="ECO:0000313" key="9">
    <source>
        <dbReference type="Proteomes" id="UP000636811"/>
    </source>
</evidence>
<dbReference type="InterPro" id="IPR005648">
    <property type="entry name" value="FlgD"/>
</dbReference>
<evidence type="ECO:0000313" key="8">
    <source>
        <dbReference type="EMBL" id="MBF7978466.1"/>
    </source>
</evidence>
<evidence type="ECO:0000256" key="3">
    <source>
        <dbReference type="ARBA" id="ARBA00022795"/>
    </source>
</evidence>
<organism evidence="8 9">
    <name type="scientific">Rahnella laticis</name>
    <dbReference type="NCBI Taxonomy" id="2787622"/>
    <lineage>
        <taxon>Bacteria</taxon>
        <taxon>Pseudomonadati</taxon>
        <taxon>Pseudomonadota</taxon>
        <taxon>Gammaproteobacteria</taxon>
        <taxon>Enterobacterales</taxon>
        <taxon>Yersiniaceae</taxon>
        <taxon>Rahnella</taxon>
    </lineage>
</organism>
<reference evidence="8 9" key="1">
    <citation type="submission" date="2020-11" db="EMBL/GenBank/DDBJ databases">
        <title>Taxonomic investigation of Rahnella strains.</title>
        <authorList>
            <person name="Lee S.D."/>
        </authorList>
    </citation>
    <scope>NUCLEOTIDE SEQUENCE [LARGE SCALE GENOMIC DNA]</scope>
    <source>
        <strain evidence="8 9">SAP-17</strain>
    </source>
</reference>
<keyword evidence="9" id="KW-1185">Reference proteome</keyword>
<comment type="caution">
    <text evidence="8">The sequence shown here is derived from an EMBL/GenBank/DDBJ whole genome shotgun (WGS) entry which is preliminary data.</text>
</comment>
<keyword evidence="8" id="KW-0969">Cilium</keyword>
<keyword evidence="3 5" id="KW-1005">Bacterial flagellum biogenesis</keyword>
<accession>A0ABS0E083</accession>
<evidence type="ECO:0000259" key="6">
    <source>
        <dbReference type="Pfam" id="PF13860"/>
    </source>
</evidence>
<dbReference type="Proteomes" id="UP000636811">
    <property type="component" value="Unassembled WGS sequence"/>
</dbReference>
<dbReference type="Pfam" id="PF13861">
    <property type="entry name" value="FLgD_tudor"/>
    <property type="match status" value="1"/>
</dbReference>
<evidence type="ECO:0000256" key="1">
    <source>
        <dbReference type="ARBA" id="ARBA00010577"/>
    </source>
</evidence>
<feature type="domain" description="FlgD/Vpr Ig-like" evidence="6">
    <location>
        <begin position="101"/>
        <end position="172"/>
    </location>
</feature>